<reference evidence="2 3" key="1">
    <citation type="submission" date="2024-06" db="EMBL/GenBank/DDBJ databases">
        <title>The Natural Products Discovery Center: Release of the First 8490 Sequenced Strains for Exploring Actinobacteria Biosynthetic Diversity.</title>
        <authorList>
            <person name="Kalkreuter E."/>
            <person name="Kautsar S.A."/>
            <person name="Yang D."/>
            <person name="Bader C.D."/>
            <person name="Teijaro C.N."/>
            <person name="Fluegel L."/>
            <person name="Davis C.M."/>
            <person name="Simpson J.R."/>
            <person name="Lauterbach L."/>
            <person name="Steele A.D."/>
            <person name="Gui C."/>
            <person name="Meng S."/>
            <person name="Li G."/>
            <person name="Viehrig K."/>
            <person name="Ye F."/>
            <person name="Su P."/>
            <person name="Kiefer A.F."/>
            <person name="Nichols A."/>
            <person name="Cepeda A.J."/>
            <person name="Yan W."/>
            <person name="Fan B."/>
            <person name="Jiang Y."/>
            <person name="Adhikari A."/>
            <person name="Zheng C.-J."/>
            <person name="Schuster L."/>
            <person name="Cowan T.M."/>
            <person name="Smanski M.J."/>
            <person name="Chevrette M.G."/>
            <person name="De Carvalho L.P.S."/>
            <person name="Shen B."/>
        </authorList>
    </citation>
    <scope>NUCLEOTIDE SEQUENCE [LARGE SCALE GENOMIC DNA]</scope>
    <source>
        <strain evidence="2 3">NPDC048117</strain>
    </source>
</reference>
<evidence type="ECO:0000313" key="2">
    <source>
        <dbReference type="EMBL" id="MEU9581246.1"/>
    </source>
</evidence>
<gene>
    <name evidence="2" type="ORF">AB0D95_28925</name>
</gene>
<feature type="chain" id="PRO_5045178687" description="Secreted protein" evidence="1">
    <location>
        <begin position="31"/>
        <end position="106"/>
    </location>
</feature>
<protein>
    <recommendedName>
        <fullName evidence="4">Secreted protein</fullName>
    </recommendedName>
</protein>
<organism evidence="2 3">
    <name type="scientific">Streptomyces chilikensis</name>
    <dbReference type="NCBI Taxonomy" id="1194079"/>
    <lineage>
        <taxon>Bacteria</taxon>
        <taxon>Bacillati</taxon>
        <taxon>Actinomycetota</taxon>
        <taxon>Actinomycetes</taxon>
        <taxon>Kitasatosporales</taxon>
        <taxon>Streptomycetaceae</taxon>
        <taxon>Streptomyces</taxon>
    </lineage>
</organism>
<evidence type="ECO:0000313" key="3">
    <source>
        <dbReference type="Proteomes" id="UP001551584"/>
    </source>
</evidence>
<accession>A0ABV3EYN3</accession>
<feature type="signal peptide" evidence="1">
    <location>
        <begin position="1"/>
        <end position="30"/>
    </location>
</feature>
<comment type="caution">
    <text evidence="2">The sequence shown here is derived from an EMBL/GenBank/DDBJ whole genome shotgun (WGS) entry which is preliminary data.</text>
</comment>
<dbReference type="RefSeq" id="WP_359277702.1">
    <property type="nucleotide sequence ID" value="NZ_JBEZNA010000108.1"/>
</dbReference>
<dbReference type="Proteomes" id="UP001551584">
    <property type="component" value="Unassembled WGS sequence"/>
</dbReference>
<dbReference type="EMBL" id="JBEZNA010000108">
    <property type="protein sequence ID" value="MEU9581246.1"/>
    <property type="molecule type" value="Genomic_DNA"/>
</dbReference>
<sequence length="106" mass="10994">MTPRLRPAALAALTAAAAALAPASPGPAPAESGADCAVRVTGSEVTAHCHNPHSRTDRVRLHIECARWWDVDSDGAPADAAPARGVELTGRCWKEVAAAWVSHRPG</sequence>
<name>A0ABV3EYN3_9ACTN</name>
<evidence type="ECO:0000256" key="1">
    <source>
        <dbReference type="SAM" id="SignalP"/>
    </source>
</evidence>
<keyword evidence="3" id="KW-1185">Reference proteome</keyword>
<evidence type="ECO:0008006" key="4">
    <source>
        <dbReference type="Google" id="ProtNLM"/>
    </source>
</evidence>
<proteinExistence type="predicted"/>
<keyword evidence="1" id="KW-0732">Signal</keyword>